<keyword evidence="3" id="KW-1185">Reference proteome</keyword>
<dbReference type="STRING" id="1423724.FC32_GL001791"/>
<dbReference type="PATRIC" id="fig|1423724.4.peg.1868"/>
<dbReference type="InterPro" id="IPR013324">
    <property type="entry name" value="RNA_pol_sigma_r3/r4-like"/>
</dbReference>
<evidence type="ECO:0000259" key="1">
    <source>
        <dbReference type="Pfam" id="PF05043"/>
    </source>
</evidence>
<dbReference type="OrthoDB" id="2194815at2"/>
<sequence>MHKEQLFDHKKLQLYSLLLLLHLHNNHASKSKLCSVLKITSPTLNQLTEHINSFDSQILTTTRHEVILNLPYSSQPITTLNHQILTSSLRFQLLDIYFKYSRLSREEIADLLNISLSSTNTLISECNKFLAEFSLEIKQGMLRGSGLQYFYFYFYWSNYSNGIIKDQLMISDHGFKEFAAKRLGSKLNIIQTNQISLWLTLLSFKHELLPHHLAQVTSTKLWAKVKETALYRALCDYFRQNWPFLERNVSDYCSYLTFIFLNTHSILNYPVTEINSGLSQTNTQQLLTQITTILTNSYNFSDDFFELQQSLYYTINKFLLLDGYYYTDDLLSLESQKSSIQPFEEKVIDEILHIPLVQNFKLSPDKQAAIRENLKLIICPYKNQKRYQIKIGVVSQLTISSRHAYIAELKTLLNKGHNIDVSDYTEEKHYDLIVSDFDFNVSIADKPPILLLDDLTIKDNITRLEHVVAQIEGESFQSLLLK</sequence>
<dbReference type="eggNOG" id="COG3711">
    <property type="taxonomic scope" value="Bacteria"/>
</dbReference>
<dbReference type="AlphaFoldDB" id="A0A0R1U816"/>
<dbReference type="EMBL" id="AZFT01000006">
    <property type="protein sequence ID" value="KRL87173.1"/>
    <property type="molecule type" value="Genomic_DNA"/>
</dbReference>
<comment type="caution">
    <text evidence="2">The sequence shown here is derived from an EMBL/GenBank/DDBJ whole genome shotgun (WGS) entry which is preliminary data.</text>
</comment>
<dbReference type="RefSeq" id="WP_025087275.1">
    <property type="nucleotide sequence ID" value="NZ_AZFT01000006.1"/>
</dbReference>
<feature type="domain" description="Mga helix-turn-helix" evidence="1">
    <location>
        <begin position="79"/>
        <end position="154"/>
    </location>
</feature>
<protein>
    <recommendedName>
        <fullName evidence="1">Mga helix-turn-helix domain-containing protein</fullName>
    </recommendedName>
</protein>
<dbReference type="Pfam" id="PF05043">
    <property type="entry name" value="Mga"/>
    <property type="match status" value="1"/>
</dbReference>
<organism evidence="2 3">
    <name type="scientific">Ligilactobacillus apodemi DSM 16634 = JCM 16172</name>
    <dbReference type="NCBI Taxonomy" id="1423724"/>
    <lineage>
        <taxon>Bacteria</taxon>
        <taxon>Bacillati</taxon>
        <taxon>Bacillota</taxon>
        <taxon>Bacilli</taxon>
        <taxon>Lactobacillales</taxon>
        <taxon>Lactobacillaceae</taxon>
        <taxon>Ligilactobacillus</taxon>
    </lineage>
</organism>
<dbReference type="Proteomes" id="UP000051324">
    <property type="component" value="Unassembled WGS sequence"/>
</dbReference>
<proteinExistence type="predicted"/>
<accession>A0A0R1U816</accession>
<name>A0A0R1U816_9LACO</name>
<reference evidence="2 3" key="1">
    <citation type="journal article" date="2015" name="Genome Announc.">
        <title>Expanding the biotechnology potential of lactobacilli through comparative genomics of 213 strains and associated genera.</title>
        <authorList>
            <person name="Sun Z."/>
            <person name="Harris H.M."/>
            <person name="McCann A."/>
            <person name="Guo C."/>
            <person name="Argimon S."/>
            <person name="Zhang W."/>
            <person name="Yang X."/>
            <person name="Jeffery I.B."/>
            <person name="Cooney J.C."/>
            <person name="Kagawa T.F."/>
            <person name="Liu W."/>
            <person name="Song Y."/>
            <person name="Salvetti E."/>
            <person name="Wrobel A."/>
            <person name="Rasinkangas P."/>
            <person name="Parkhill J."/>
            <person name="Rea M.C."/>
            <person name="O'Sullivan O."/>
            <person name="Ritari J."/>
            <person name="Douillard F.P."/>
            <person name="Paul Ross R."/>
            <person name="Yang R."/>
            <person name="Briner A.E."/>
            <person name="Felis G.E."/>
            <person name="de Vos W.M."/>
            <person name="Barrangou R."/>
            <person name="Klaenhammer T.R."/>
            <person name="Caufield P.W."/>
            <person name="Cui Y."/>
            <person name="Zhang H."/>
            <person name="O'Toole P.W."/>
        </authorList>
    </citation>
    <scope>NUCLEOTIDE SEQUENCE [LARGE SCALE GENOMIC DNA]</scope>
    <source>
        <strain evidence="2 3">DSM 16634</strain>
    </source>
</reference>
<dbReference type="InterPro" id="IPR007737">
    <property type="entry name" value="Mga_HTH"/>
</dbReference>
<evidence type="ECO:0000313" key="3">
    <source>
        <dbReference type="Proteomes" id="UP000051324"/>
    </source>
</evidence>
<dbReference type="SUPFAM" id="SSF88659">
    <property type="entry name" value="Sigma3 and sigma4 domains of RNA polymerase sigma factors"/>
    <property type="match status" value="1"/>
</dbReference>
<gene>
    <name evidence="2" type="ORF">FC32_GL001791</name>
</gene>
<evidence type="ECO:0000313" key="2">
    <source>
        <dbReference type="EMBL" id="KRL87173.1"/>
    </source>
</evidence>